<dbReference type="InterPro" id="IPR025851">
    <property type="entry name" value="SUKH-4"/>
</dbReference>
<protein>
    <submittedName>
        <fullName evidence="1">SUKH-4 immunity protein</fullName>
    </submittedName>
</protein>
<dbReference type="STRING" id="134849.SAMN05443668_1333"/>
<organism evidence="1 2">
    <name type="scientific">Cryptosporangium aurantiacum</name>
    <dbReference type="NCBI Taxonomy" id="134849"/>
    <lineage>
        <taxon>Bacteria</taxon>
        <taxon>Bacillati</taxon>
        <taxon>Actinomycetota</taxon>
        <taxon>Actinomycetes</taxon>
        <taxon>Cryptosporangiales</taxon>
        <taxon>Cryptosporangiaceae</taxon>
        <taxon>Cryptosporangium</taxon>
    </lineage>
</organism>
<gene>
    <name evidence="1" type="ORF">SAMN05443668_1333</name>
</gene>
<evidence type="ECO:0000313" key="2">
    <source>
        <dbReference type="Proteomes" id="UP000184440"/>
    </source>
</evidence>
<accession>A0A1M7RPN2</accession>
<dbReference type="Proteomes" id="UP000184440">
    <property type="component" value="Unassembled WGS sequence"/>
</dbReference>
<name>A0A1M7RPN2_9ACTN</name>
<sequence length="224" mass="25105">MRRLYDEMLALLGAPLSSVIVPQAQVQFDAVVEHWHLPEPDRSALRQWGLPDGPLLRPTLQPASRPTLKPTVAGEPERRLISADAQLYLLGVYGADFNPDLTIRVGAIAGTGRVMGIRARPLTTDDVHEQLRPHHPDLYRPAVCYFNASVAAFVEVAWRWYAAVELLRANPAPDYTEPFEAHEQHHAEVERSCATFLARMTSLDPTLDDRDLDSVWVEAILDDL</sequence>
<dbReference type="EMBL" id="FRCS01000033">
    <property type="protein sequence ID" value="SHN48056.1"/>
    <property type="molecule type" value="Genomic_DNA"/>
</dbReference>
<proteinExistence type="predicted"/>
<evidence type="ECO:0000313" key="1">
    <source>
        <dbReference type="EMBL" id="SHN48056.1"/>
    </source>
</evidence>
<dbReference type="Pfam" id="PF14435">
    <property type="entry name" value="SUKH-4"/>
    <property type="match status" value="1"/>
</dbReference>
<dbReference type="AlphaFoldDB" id="A0A1M7RPN2"/>
<reference evidence="1 2" key="1">
    <citation type="submission" date="2016-11" db="EMBL/GenBank/DDBJ databases">
        <authorList>
            <person name="Jaros S."/>
            <person name="Januszkiewicz K."/>
            <person name="Wedrychowicz H."/>
        </authorList>
    </citation>
    <scope>NUCLEOTIDE SEQUENCE [LARGE SCALE GENOMIC DNA]</scope>
    <source>
        <strain evidence="1 2">DSM 46144</strain>
    </source>
</reference>
<keyword evidence="2" id="KW-1185">Reference proteome</keyword>